<evidence type="ECO:0000256" key="4">
    <source>
        <dbReference type="SAM" id="Phobius"/>
    </source>
</evidence>
<accession>A0A7V8NWT7</accession>
<gene>
    <name evidence="6" type="ORF">HRJ53_28530</name>
</gene>
<feature type="transmembrane region" description="Helical" evidence="4">
    <location>
        <begin position="301"/>
        <end position="320"/>
    </location>
</feature>
<dbReference type="Gene3D" id="1.20.1250.20">
    <property type="entry name" value="MFS general substrate transporter like domains"/>
    <property type="match status" value="2"/>
</dbReference>
<comment type="caution">
    <text evidence="6">The sequence shown here is derived from an EMBL/GenBank/DDBJ whole genome shotgun (WGS) entry which is preliminary data.</text>
</comment>
<dbReference type="Pfam" id="PF07690">
    <property type="entry name" value="MFS_1"/>
    <property type="match status" value="1"/>
</dbReference>
<feature type="transmembrane region" description="Helical" evidence="4">
    <location>
        <begin position="140"/>
        <end position="159"/>
    </location>
</feature>
<dbReference type="InterPro" id="IPR050327">
    <property type="entry name" value="Proton-linked_MCT"/>
</dbReference>
<dbReference type="InterPro" id="IPR036259">
    <property type="entry name" value="MFS_trans_sf"/>
</dbReference>
<name>A0A7V8NWT7_9BACT</name>
<proteinExistence type="predicted"/>
<dbReference type="PROSITE" id="PS50850">
    <property type="entry name" value="MFS"/>
    <property type="match status" value="1"/>
</dbReference>
<evidence type="ECO:0000259" key="5">
    <source>
        <dbReference type="PROSITE" id="PS50850"/>
    </source>
</evidence>
<feature type="transmembrane region" description="Helical" evidence="4">
    <location>
        <begin position="104"/>
        <end position="128"/>
    </location>
</feature>
<feature type="transmembrane region" description="Helical" evidence="4">
    <location>
        <begin position="272"/>
        <end position="294"/>
    </location>
</feature>
<feature type="transmembrane region" description="Helical" evidence="4">
    <location>
        <begin position="236"/>
        <end position="260"/>
    </location>
</feature>
<evidence type="ECO:0000256" key="1">
    <source>
        <dbReference type="ARBA" id="ARBA00022692"/>
    </source>
</evidence>
<dbReference type="Proteomes" id="UP000567293">
    <property type="component" value="Unassembled WGS sequence"/>
</dbReference>
<evidence type="ECO:0000256" key="3">
    <source>
        <dbReference type="ARBA" id="ARBA00023136"/>
    </source>
</evidence>
<feature type="transmembrane region" description="Helical" evidence="4">
    <location>
        <begin position="326"/>
        <end position="346"/>
    </location>
</feature>
<keyword evidence="1 4" id="KW-0812">Transmembrane</keyword>
<dbReference type="AlphaFoldDB" id="A0A7V8NWT7"/>
<feature type="transmembrane region" description="Helical" evidence="4">
    <location>
        <begin position="12"/>
        <end position="29"/>
    </location>
</feature>
<keyword evidence="3 4" id="KW-0472">Membrane</keyword>
<evidence type="ECO:0000313" key="7">
    <source>
        <dbReference type="Proteomes" id="UP000567293"/>
    </source>
</evidence>
<evidence type="ECO:0000313" key="6">
    <source>
        <dbReference type="EMBL" id="MBA0088954.1"/>
    </source>
</evidence>
<dbReference type="SUPFAM" id="SSF103473">
    <property type="entry name" value="MFS general substrate transporter"/>
    <property type="match status" value="1"/>
</dbReference>
<organism evidence="6 7">
    <name type="scientific">Candidatus Acidiferrum panamense</name>
    <dbReference type="NCBI Taxonomy" id="2741543"/>
    <lineage>
        <taxon>Bacteria</taxon>
        <taxon>Pseudomonadati</taxon>
        <taxon>Acidobacteriota</taxon>
        <taxon>Terriglobia</taxon>
        <taxon>Candidatus Acidiferrales</taxon>
        <taxon>Candidatus Acidiferrum</taxon>
    </lineage>
</organism>
<feature type="transmembrane region" description="Helical" evidence="4">
    <location>
        <begin position="358"/>
        <end position="382"/>
    </location>
</feature>
<feature type="domain" description="Major facilitator superfamily (MFS) profile" evidence="5">
    <location>
        <begin position="9"/>
        <end position="420"/>
    </location>
</feature>
<dbReference type="InterPro" id="IPR011701">
    <property type="entry name" value="MFS"/>
</dbReference>
<feature type="transmembrane region" description="Helical" evidence="4">
    <location>
        <begin position="171"/>
        <end position="191"/>
    </location>
</feature>
<protein>
    <submittedName>
        <fullName evidence="6">MFS transporter</fullName>
    </submittedName>
</protein>
<sequence length="433" mass="46049">MTETKSFYGWKLVGILWFLDFLNMGFPYYGGTVINTYMRNDIVMSRSMYGLGFTVLNLFVGLPSLLVAAAILRCGIRWTFALGSSLILAGALWLSLVATRPWHYLLGFGVLAGTGISFGTIVPAATAVTRWFVRYRGRAMAVTLSASGFAGFFGAPLINRILAATGGNWRLAWLVVSVVTILSGILALLFVKERPEDLGQVADGRIIPTRSVSPIAASSLVTTFPWTTRQAYGTPAYWMIVIGGIASQFPFFFFVAHGLLHLKGAGISSGDAAWAMGLLSIAAVGGRLIGGWLMDRLTARLAFALGLGCYPIGSALALHVGPNALWIAFLAAIFYGTAFGWTFICLNTSTAHFYGPAAFPTLNGTALLLTAVFCSPAGFIGGKLFDLYASYTAAFEINMILAGGGIVALLFATMPAPPERAARIPDAEVAPAS</sequence>
<feature type="transmembrane region" description="Helical" evidence="4">
    <location>
        <begin position="388"/>
        <end position="413"/>
    </location>
</feature>
<reference evidence="6" key="1">
    <citation type="submission" date="2020-06" db="EMBL/GenBank/DDBJ databases">
        <title>Legume-microbial interactions unlock mineral nutrients during tropical forest succession.</title>
        <authorList>
            <person name="Epihov D.Z."/>
        </authorList>
    </citation>
    <scope>NUCLEOTIDE SEQUENCE [LARGE SCALE GENOMIC DNA]</scope>
    <source>
        <strain evidence="6">Pan2503</strain>
    </source>
</reference>
<dbReference type="GO" id="GO:0022857">
    <property type="term" value="F:transmembrane transporter activity"/>
    <property type="evidence" value="ECO:0007669"/>
    <property type="project" value="InterPro"/>
</dbReference>
<keyword evidence="2 4" id="KW-1133">Transmembrane helix</keyword>
<feature type="transmembrane region" description="Helical" evidence="4">
    <location>
        <begin position="49"/>
        <end position="72"/>
    </location>
</feature>
<evidence type="ECO:0000256" key="2">
    <source>
        <dbReference type="ARBA" id="ARBA00022989"/>
    </source>
</evidence>
<feature type="transmembrane region" description="Helical" evidence="4">
    <location>
        <begin position="79"/>
        <end position="98"/>
    </location>
</feature>
<keyword evidence="7" id="KW-1185">Reference proteome</keyword>
<dbReference type="EMBL" id="JACDQQ010002762">
    <property type="protein sequence ID" value="MBA0088954.1"/>
    <property type="molecule type" value="Genomic_DNA"/>
</dbReference>
<dbReference type="PANTHER" id="PTHR11360:SF284">
    <property type="entry name" value="EG:103B4.3 PROTEIN-RELATED"/>
    <property type="match status" value="1"/>
</dbReference>
<dbReference type="PANTHER" id="PTHR11360">
    <property type="entry name" value="MONOCARBOXYLATE TRANSPORTER"/>
    <property type="match status" value="1"/>
</dbReference>
<dbReference type="InterPro" id="IPR020846">
    <property type="entry name" value="MFS_dom"/>
</dbReference>